<name>A0A1C7LYW8_GRIFR</name>
<dbReference type="Proteomes" id="UP000092993">
    <property type="component" value="Unassembled WGS sequence"/>
</dbReference>
<dbReference type="Pfam" id="PF08386">
    <property type="entry name" value="Abhydrolase_4"/>
    <property type="match status" value="1"/>
</dbReference>
<dbReference type="AlphaFoldDB" id="A0A1C7LYW8"/>
<dbReference type="EMBL" id="LUGG01000015">
    <property type="protein sequence ID" value="OBZ69913.1"/>
    <property type="molecule type" value="Genomic_DNA"/>
</dbReference>
<dbReference type="OrthoDB" id="2803321at2759"/>
<dbReference type="STRING" id="5627.A0A1C7LYW8"/>
<organism evidence="2 3">
    <name type="scientific">Grifola frondosa</name>
    <name type="common">Maitake</name>
    <name type="synonym">Polyporus frondosus</name>
    <dbReference type="NCBI Taxonomy" id="5627"/>
    <lineage>
        <taxon>Eukaryota</taxon>
        <taxon>Fungi</taxon>
        <taxon>Dikarya</taxon>
        <taxon>Basidiomycota</taxon>
        <taxon>Agaricomycotina</taxon>
        <taxon>Agaricomycetes</taxon>
        <taxon>Polyporales</taxon>
        <taxon>Grifolaceae</taxon>
        <taxon>Grifola</taxon>
    </lineage>
</organism>
<feature type="domain" description="Peptidase S33 tripeptidyl aminopeptidase-like C-terminal" evidence="1">
    <location>
        <begin position="203"/>
        <end position="293"/>
    </location>
</feature>
<gene>
    <name evidence="2" type="ORF">A0H81_10214</name>
</gene>
<sequence length="314" mass="35097">MSYGTLTGNYLIDMFPERIGRVILDGPVDPRRMTEQSSISVWQDDIDSADAVLTTFCDRCAHQGVQACQLINGPIPFENGFDVFHYAGVIVAFIRTTFAGWRAAPRSDRLLKLRVKNFLILIYNMTMDDDSRTQYYEDAYALQVDELMPTTVDERSGPGLMPIFCGDVLDDFDANPGIKQAAMETIMTNIRSVPLAMAELFPSSRYLCHLWPIRAVERHSGGWERKPSRPVLVLGYQLNPLNRFEDAQAVARLLSDGAIFVEQEGLGVPFFGHSRCMSLIVSSYLQNGTIPSDSERLCTVYGGEDVFISQHGSS</sequence>
<evidence type="ECO:0000313" key="3">
    <source>
        <dbReference type="Proteomes" id="UP000092993"/>
    </source>
</evidence>
<dbReference type="InterPro" id="IPR013595">
    <property type="entry name" value="Pept_S33_TAP-like_C"/>
</dbReference>
<evidence type="ECO:0000259" key="1">
    <source>
        <dbReference type="Pfam" id="PF08386"/>
    </source>
</evidence>
<accession>A0A1C7LYW8</accession>
<dbReference type="SUPFAM" id="SSF53474">
    <property type="entry name" value="alpha/beta-Hydrolases"/>
    <property type="match status" value="1"/>
</dbReference>
<evidence type="ECO:0000313" key="2">
    <source>
        <dbReference type="EMBL" id="OBZ69913.1"/>
    </source>
</evidence>
<keyword evidence="3" id="KW-1185">Reference proteome</keyword>
<protein>
    <recommendedName>
        <fullName evidence="1">Peptidase S33 tripeptidyl aminopeptidase-like C-terminal domain-containing protein</fullName>
    </recommendedName>
</protein>
<proteinExistence type="predicted"/>
<dbReference type="InterPro" id="IPR029058">
    <property type="entry name" value="AB_hydrolase_fold"/>
</dbReference>
<comment type="caution">
    <text evidence="2">The sequence shown here is derived from an EMBL/GenBank/DDBJ whole genome shotgun (WGS) entry which is preliminary data.</text>
</comment>
<reference evidence="2 3" key="1">
    <citation type="submission" date="2016-03" db="EMBL/GenBank/DDBJ databases">
        <title>Whole genome sequencing of Grifola frondosa 9006-11.</title>
        <authorList>
            <person name="Min B."/>
            <person name="Park H."/>
            <person name="Kim J.-G."/>
            <person name="Cho H."/>
            <person name="Oh Y.-L."/>
            <person name="Kong W.-S."/>
            <person name="Choi I.-G."/>
        </authorList>
    </citation>
    <scope>NUCLEOTIDE SEQUENCE [LARGE SCALE GENOMIC DNA]</scope>
    <source>
        <strain evidence="2 3">9006-11</strain>
    </source>
</reference>
<dbReference type="OMA" id="ECANAGP"/>